<dbReference type="GO" id="GO:0002161">
    <property type="term" value="F:aminoacyl-tRNA deacylase activity"/>
    <property type="evidence" value="ECO:0007669"/>
    <property type="project" value="InterPro"/>
</dbReference>
<evidence type="ECO:0000256" key="1">
    <source>
        <dbReference type="ARBA" id="ARBA00004496"/>
    </source>
</evidence>
<evidence type="ECO:0000256" key="5">
    <source>
        <dbReference type="ARBA" id="ARBA00022741"/>
    </source>
</evidence>
<dbReference type="FunFam" id="3.40.50.620:FF:000032">
    <property type="entry name" value="Valine--tRNA ligase"/>
    <property type="match status" value="1"/>
</dbReference>
<feature type="binding site" evidence="11">
    <location>
        <position position="532"/>
    </location>
    <ligand>
        <name>ATP</name>
        <dbReference type="ChEBI" id="CHEBI:30616"/>
    </ligand>
</feature>
<comment type="similarity">
    <text evidence="11">Belongs to the class-I aminoacyl-tRNA synthetase family. ValS type 1 subfamily.</text>
</comment>
<evidence type="ECO:0000256" key="11">
    <source>
        <dbReference type="HAMAP-Rule" id="MF_02004"/>
    </source>
</evidence>
<dbReference type="InterPro" id="IPR009008">
    <property type="entry name" value="Val/Leu/Ile-tRNA-synth_edit"/>
</dbReference>
<dbReference type="InterPro" id="IPR009080">
    <property type="entry name" value="tRNAsynth_Ia_anticodon-bd"/>
</dbReference>
<evidence type="ECO:0000256" key="8">
    <source>
        <dbReference type="ARBA" id="ARBA00023054"/>
    </source>
</evidence>
<evidence type="ECO:0000259" key="14">
    <source>
        <dbReference type="Pfam" id="PF10458"/>
    </source>
</evidence>
<dbReference type="Pfam" id="PF00133">
    <property type="entry name" value="tRNA-synt_1"/>
    <property type="match status" value="1"/>
</dbReference>
<dbReference type="PRINTS" id="PR00986">
    <property type="entry name" value="TRNASYNTHVAL"/>
</dbReference>
<comment type="domain">
    <text evidence="11">The C-terminal coiled-coil domain is crucial for aminoacylation activity.</text>
</comment>
<dbReference type="PANTHER" id="PTHR11946:SF109">
    <property type="entry name" value="VALINE--TRNA LIGASE"/>
    <property type="match status" value="1"/>
</dbReference>
<organism evidence="15 16">
    <name type="scientific">Ginsengibacter hankyongi</name>
    <dbReference type="NCBI Taxonomy" id="2607284"/>
    <lineage>
        <taxon>Bacteria</taxon>
        <taxon>Pseudomonadati</taxon>
        <taxon>Bacteroidota</taxon>
        <taxon>Chitinophagia</taxon>
        <taxon>Chitinophagales</taxon>
        <taxon>Chitinophagaceae</taxon>
        <taxon>Ginsengibacter</taxon>
    </lineage>
</organism>
<keyword evidence="7 11" id="KW-0648">Protein biosynthesis</keyword>
<feature type="domain" description="Valyl-tRNA synthetase tRNA-binding arm" evidence="14">
    <location>
        <begin position="813"/>
        <end position="877"/>
    </location>
</feature>
<name>A0A5J5IK95_9BACT</name>
<dbReference type="GO" id="GO:0005829">
    <property type="term" value="C:cytosol"/>
    <property type="evidence" value="ECO:0007669"/>
    <property type="project" value="TreeGrafter"/>
</dbReference>
<dbReference type="RefSeq" id="WP_150414502.1">
    <property type="nucleotide sequence ID" value="NZ_VYQF01000002.1"/>
</dbReference>
<dbReference type="PANTHER" id="PTHR11946">
    <property type="entry name" value="VALYL-TRNA SYNTHETASES"/>
    <property type="match status" value="1"/>
</dbReference>
<evidence type="ECO:0000256" key="9">
    <source>
        <dbReference type="ARBA" id="ARBA00023146"/>
    </source>
</evidence>
<dbReference type="InterPro" id="IPR037118">
    <property type="entry name" value="Val-tRNA_synth_C_sf"/>
</dbReference>
<dbReference type="SUPFAM" id="SSF46589">
    <property type="entry name" value="tRNA-binding arm"/>
    <property type="match status" value="1"/>
</dbReference>
<protein>
    <recommendedName>
        <fullName evidence="11">Valine--tRNA ligase</fullName>
        <ecNumber evidence="11">6.1.1.9</ecNumber>
    </recommendedName>
    <alternativeName>
        <fullName evidence="11">Valyl-tRNA synthetase</fullName>
        <shortName evidence="11">ValRS</shortName>
    </alternativeName>
</protein>
<comment type="subcellular location">
    <subcellularLocation>
        <location evidence="1 11">Cytoplasm</location>
    </subcellularLocation>
</comment>
<dbReference type="GO" id="GO:0004832">
    <property type="term" value="F:valine-tRNA ligase activity"/>
    <property type="evidence" value="ECO:0007669"/>
    <property type="project" value="UniProtKB-UniRule"/>
</dbReference>
<sequence>MDLSKNYIPAVVEEKWYKHWLSKNYFKSTPDGRPPFTVVIPPPNVTGVLHMGHTLNETVQDILVRKARMSGFNACWVPGSDHASIATEAKVVEMLKREKNIDKNNLSREEFLKYAFEWKEKYGGIIYNQIERLGCSVDWERVSFTMDDHYYKAVIKVFVDLYNKGLIYRGARMINWDPAAKTALSDEEVEYKDVTGKLYYVKYEVAESGSNAHYIVIATQRPETIMGDTAVCANPNDERYTLLRGKKVIVPLINKEVPVIFDEYVDKDFGTGILKITPAHDINDFNIGLKYNLPVVDTLNEDGTMSEAAQIYIGEDRFVARKKIVEGLKTKGLLVKEEEYTTRLGYSQRTNVVAEPKISTQWFVKMKELAQPALKEVTSGNVKIHPGEKFNATYKYWLENVKDWCISRQLWWGQQIPAWYDEEGNVYVAETEEQASQLATGNGQLTRDEDVLDTWFSSWLWPIEVFNGITEPNNKDINYYYPTSVLVTGQDIIFFWVARMIMAGMEFMKEKPFNDVYFTGMVRDKQGRKMSKQLGNSPDLLHLIHEYGADAVRFGIMISSPAGNDLLFDENSLEQGKYFNNKLWNALKLVKMWAEKLSGDNNALSVENNSYNNSFAIDWFENRLNEVQTEVDNLMCQFRLSEALKTIYSLIWDDFCSWYLEWIKPGFEEQIAEPVYLKTVSFFDSLLQLLHPFMPFITEEIYHLLEERNDDLIVKQFSSAGKTDATILEQGNRLKEIITAIRDARNKHNIRQKETIKLHIETIDQNQYRAIENILAKQINAESIGFSSQPENTFITIVAGKEKMYIEANIEIDINTQKEKLIKDLNYLKGFLNSIDKKLSNDRFVQNAKADVIELERKKKLDAQAKILAIEQTLSAL</sequence>
<dbReference type="InterPro" id="IPR002300">
    <property type="entry name" value="aa-tRNA-synth_Ia"/>
</dbReference>
<dbReference type="InterPro" id="IPR014729">
    <property type="entry name" value="Rossmann-like_a/b/a_fold"/>
</dbReference>
<evidence type="ECO:0000256" key="4">
    <source>
        <dbReference type="ARBA" id="ARBA00022598"/>
    </source>
</evidence>
<dbReference type="Gene3D" id="2.170.220.10">
    <property type="match status" value="1"/>
</dbReference>
<dbReference type="EC" id="6.1.1.9" evidence="11"/>
<dbReference type="Gene3D" id="3.40.50.620">
    <property type="entry name" value="HUPs"/>
    <property type="match status" value="2"/>
</dbReference>
<dbReference type="InterPro" id="IPR033705">
    <property type="entry name" value="Anticodon_Ia_Val"/>
</dbReference>
<dbReference type="InterPro" id="IPR002303">
    <property type="entry name" value="Valyl-tRNA_ligase"/>
</dbReference>
<dbReference type="Gene3D" id="3.90.740.10">
    <property type="entry name" value="Valyl/Leucyl/Isoleucyl-tRNA synthetase, editing domain"/>
    <property type="match status" value="1"/>
</dbReference>
<accession>A0A5J5IK95</accession>
<dbReference type="InterPro" id="IPR019499">
    <property type="entry name" value="Val-tRNA_synth_tRNA-bd"/>
</dbReference>
<comment type="subunit">
    <text evidence="2 11">Monomer.</text>
</comment>
<keyword evidence="6 11" id="KW-0067">ATP-binding</keyword>
<dbReference type="Proteomes" id="UP000326903">
    <property type="component" value="Unassembled WGS sequence"/>
</dbReference>
<dbReference type="CDD" id="cd07962">
    <property type="entry name" value="Anticodon_Ia_Val"/>
    <property type="match status" value="1"/>
</dbReference>
<evidence type="ECO:0000256" key="7">
    <source>
        <dbReference type="ARBA" id="ARBA00022917"/>
    </source>
</evidence>
<evidence type="ECO:0000259" key="12">
    <source>
        <dbReference type="Pfam" id="PF00133"/>
    </source>
</evidence>
<evidence type="ECO:0000256" key="6">
    <source>
        <dbReference type="ARBA" id="ARBA00022840"/>
    </source>
</evidence>
<dbReference type="InterPro" id="IPR013155">
    <property type="entry name" value="M/V/L/I-tRNA-synth_anticd-bd"/>
</dbReference>
<dbReference type="AlphaFoldDB" id="A0A5J5IK95"/>
<reference evidence="15 16" key="1">
    <citation type="submission" date="2019-09" db="EMBL/GenBank/DDBJ databases">
        <title>Draft genome sequence of Ginsengibacter sp. BR5-29.</title>
        <authorList>
            <person name="Im W.-T."/>
        </authorList>
    </citation>
    <scope>NUCLEOTIDE SEQUENCE [LARGE SCALE GENOMIC DNA]</scope>
    <source>
        <strain evidence="15 16">BR5-29</strain>
    </source>
</reference>
<keyword evidence="9 11" id="KW-0030">Aminoacyl-tRNA synthetase</keyword>
<dbReference type="CDD" id="cd00817">
    <property type="entry name" value="ValRS_core"/>
    <property type="match status" value="1"/>
</dbReference>
<dbReference type="Pfam" id="PF08264">
    <property type="entry name" value="Anticodon_1"/>
    <property type="match status" value="1"/>
</dbReference>
<dbReference type="NCBIfam" id="NF004349">
    <property type="entry name" value="PRK05729.1"/>
    <property type="match status" value="1"/>
</dbReference>
<dbReference type="SUPFAM" id="SSF47323">
    <property type="entry name" value="Anticodon-binding domain of a subclass of class I aminoacyl-tRNA synthetases"/>
    <property type="match status" value="1"/>
</dbReference>
<comment type="caution">
    <text evidence="15">The sequence shown here is derived from an EMBL/GenBank/DDBJ whole genome shotgun (WGS) entry which is preliminary data.</text>
</comment>
<comment type="caution">
    <text evidence="11">Lacks conserved residue(s) required for the propagation of feature annotation.</text>
</comment>
<comment type="catalytic activity">
    <reaction evidence="10 11">
        <text>tRNA(Val) + L-valine + ATP = L-valyl-tRNA(Val) + AMP + diphosphate</text>
        <dbReference type="Rhea" id="RHEA:10704"/>
        <dbReference type="Rhea" id="RHEA-COMP:9672"/>
        <dbReference type="Rhea" id="RHEA-COMP:9708"/>
        <dbReference type="ChEBI" id="CHEBI:30616"/>
        <dbReference type="ChEBI" id="CHEBI:33019"/>
        <dbReference type="ChEBI" id="CHEBI:57762"/>
        <dbReference type="ChEBI" id="CHEBI:78442"/>
        <dbReference type="ChEBI" id="CHEBI:78537"/>
        <dbReference type="ChEBI" id="CHEBI:456215"/>
        <dbReference type="EC" id="6.1.1.9"/>
    </reaction>
</comment>
<keyword evidence="5 11" id="KW-0547">Nucleotide-binding</keyword>
<dbReference type="InterPro" id="IPR001412">
    <property type="entry name" value="aa-tRNA-synth_I_CS"/>
</dbReference>
<dbReference type="GO" id="GO:0006438">
    <property type="term" value="P:valyl-tRNA aminoacylation"/>
    <property type="evidence" value="ECO:0007669"/>
    <property type="project" value="UniProtKB-UniRule"/>
</dbReference>
<comment type="domain">
    <text evidence="11">ValRS has two distinct active sites: one for aminoacylation and one for editing. The misactivated threonine is translocated from the active site to the editing site.</text>
</comment>
<keyword evidence="3 11" id="KW-0963">Cytoplasm</keyword>
<evidence type="ECO:0000256" key="2">
    <source>
        <dbReference type="ARBA" id="ARBA00011245"/>
    </source>
</evidence>
<evidence type="ECO:0000256" key="3">
    <source>
        <dbReference type="ARBA" id="ARBA00022490"/>
    </source>
</evidence>
<dbReference type="PROSITE" id="PS00178">
    <property type="entry name" value="AA_TRNA_LIGASE_I"/>
    <property type="match status" value="1"/>
</dbReference>
<feature type="domain" description="Methionyl/Valyl/Leucyl/Isoleucyl-tRNA synthetase anticodon-binding" evidence="13">
    <location>
        <begin position="619"/>
        <end position="759"/>
    </location>
</feature>
<dbReference type="HAMAP" id="MF_02004">
    <property type="entry name" value="Val_tRNA_synth_type1"/>
    <property type="match status" value="1"/>
</dbReference>
<dbReference type="Pfam" id="PF10458">
    <property type="entry name" value="Val_tRNA-synt_C"/>
    <property type="match status" value="1"/>
</dbReference>
<comment type="function">
    <text evidence="11">Catalyzes the attachment of valine to tRNA(Val). As ValRS can inadvertently accommodate and process structurally similar amino acids such as threonine, to avoid such errors, it has a 'posttransfer' editing activity that hydrolyzes mischarged Thr-tRNA(Val) in a tRNA-dependent manner.</text>
</comment>
<dbReference type="EMBL" id="VYQF01000002">
    <property type="protein sequence ID" value="KAA9039107.1"/>
    <property type="molecule type" value="Genomic_DNA"/>
</dbReference>
<keyword evidence="8 11" id="KW-0175">Coiled coil</keyword>
<gene>
    <name evidence="11" type="primary">valS</name>
    <name evidence="15" type="ORF">FW778_09725</name>
</gene>
<feature type="short sequence motif" description="'HIGH' region" evidence="11">
    <location>
        <begin position="43"/>
        <end position="53"/>
    </location>
</feature>
<dbReference type="Gene3D" id="1.10.730.10">
    <property type="entry name" value="Isoleucyl-tRNA Synthetase, Domain 1"/>
    <property type="match status" value="1"/>
</dbReference>
<proteinExistence type="inferred from homology"/>
<keyword evidence="16" id="KW-1185">Reference proteome</keyword>
<dbReference type="InterPro" id="IPR010978">
    <property type="entry name" value="tRNA-bd_arm"/>
</dbReference>
<evidence type="ECO:0000313" key="15">
    <source>
        <dbReference type="EMBL" id="KAA9039107.1"/>
    </source>
</evidence>
<evidence type="ECO:0000256" key="10">
    <source>
        <dbReference type="ARBA" id="ARBA00047552"/>
    </source>
</evidence>
<evidence type="ECO:0000259" key="13">
    <source>
        <dbReference type="Pfam" id="PF08264"/>
    </source>
</evidence>
<dbReference type="SUPFAM" id="SSF50677">
    <property type="entry name" value="ValRS/IleRS/LeuRS editing domain"/>
    <property type="match status" value="1"/>
</dbReference>
<feature type="domain" description="Aminoacyl-tRNA synthetase class Ia" evidence="12">
    <location>
        <begin position="15"/>
        <end position="567"/>
    </location>
</feature>
<dbReference type="SUPFAM" id="SSF52374">
    <property type="entry name" value="Nucleotidylyl transferase"/>
    <property type="match status" value="1"/>
</dbReference>
<dbReference type="GO" id="GO:0005524">
    <property type="term" value="F:ATP binding"/>
    <property type="evidence" value="ECO:0007669"/>
    <property type="project" value="UniProtKB-UniRule"/>
</dbReference>
<evidence type="ECO:0000313" key="16">
    <source>
        <dbReference type="Proteomes" id="UP000326903"/>
    </source>
</evidence>
<dbReference type="NCBIfam" id="TIGR00422">
    <property type="entry name" value="valS"/>
    <property type="match status" value="1"/>
</dbReference>
<keyword evidence="4 11" id="KW-0436">Ligase</keyword>
<dbReference type="Gene3D" id="1.10.287.380">
    <property type="entry name" value="Valyl-tRNA synthetase, C-terminal domain"/>
    <property type="match status" value="1"/>
</dbReference>